<dbReference type="OrthoDB" id="2551793at2759"/>
<dbReference type="PANTHER" id="PTHR11439:SF517">
    <property type="entry name" value="CYSTEINE-RICH RLK (RECEPTOR-LIKE PROTEIN KINASE) 8"/>
    <property type="match status" value="1"/>
</dbReference>
<dbReference type="AlphaFoldDB" id="A0A2P5CIV7"/>
<dbReference type="PANTHER" id="PTHR11439">
    <property type="entry name" value="GAG-POL-RELATED RETROTRANSPOSON"/>
    <property type="match status" value="1"/>
</dbReference>
<dbReference type="CDD" id="cd09272">
    <property type="entry name" value="RNase_HI_RT_Ty1"/>
    <property type="match status" value="1"/>
</dbReference>
<protein>
    <submittedName>
        <fullName evidence="1">Uncharacterized protein</fullName>
    </submittedName>
</protein>
<keyword evidence="2" id="KW-1185">Reference proteome</keyword>
<dbReference type="STRING" id="3476.A0A2P5CIV7"/>
<accession>A0A2P5CIV7</accession>
<reference evidence="2" key="1">
    <citation type="submission" date="2016-06" db="EMBL/GenBank/DDBJ databases">
        <title>Parallel loss of symbiosis genes in relatives of nitrogen-fixing non-legume Parasponia.</title>
        <authorList>
            <person name="Van Velzen R."/>
            <person name="Holmer R."/>
            <person name="Bu F."/>
            <person name="Rutten L."/>
            <person name="Van Zeijl A."/>
            <person name="Liu W."/>
            <person name="Santuari L."/>
            <person name="Cao Q."/>
            <person name="Sharma T."/>
            <person name="Shen D."/>
            <person name="Roswanjaya Y."/>
            <person name="Wardhani T."/>
            <person name="Kalhor M.S."/>
            <person name="Jansen J."/>
            <person name="Van den Hoogen J."/>
            <person name="Gungor B."/>
            <person name="Hartog M."/>
            <person name="Hontelez J."/>
            <person name="Verver J."/>
            <person name="Yang W.-C."/>
            <person name="Schijlen E."/>
            <person name="Repin R."/>
            <person name="Schilthuizen M."/>
            <person name="Schranz E."/>
            <person name="Heidstra R."/>
            <person name="Miyata K."/>
            <person name="Fedorova E."/>
            <person name="Kohlen W."/>
            <person name="Bisseling T."/>
            <person name="Smit S."/>
            <person name="Geurts R."/>
        </authorList>
    </citation>
    <scope>NUCLEOTIDE SEQUENCE [LARGE SCALE GENOMIC DNA]</scope>
    <source>
        <strain evidence="2">cv. WU1-14</strain>
    </source>
</reference>
<evidence type="ECO:0000313" key="1">
    <source>
        <dbReference type="EMBL" id="PON60973.1"/>
    </source>
</evidence>
<name>A0A2P5CIV7_PARAD</name>
<proteinExistence type="predicted"/>
<comment type="caution">
    <text evidence="1">The sequence shown here is derived from an EMBL/GenBank/DDBJ whole genome shotgun (WGS) entry which is preliminary data.</text>
</comment>
<evidence type="ECO:0000313" key="2">
    <source>
        <dbReference type="Proteomes" id="UP000237105"/>
    </source>
</evidence>
<sequence>MSCVNHTIWLRRLLKELNMTQKEPTKIYIDNKSSIALAKNLVFHDRSKHIDTRYRYIRECVANKEVQLEYMRSHDQIADIFTKPLKFKDFTRLRNLLGIIKQV</sequence>
<dbReference type="EMBL" id="JXTB01000125">
    <property type="protein sequence ID" value="PON60973.1"/>
    <property type="molecule type" value="Genomic_DNA"/>
</dbReference>
<organism evidence="1 2">
    <name type="scientific">Parasponia andersonii</name>
    <name type="common">Sponia andersonii</name>
    <dbReference type="NCBI Taxonomy" id="3476"/>
    <lineage>
        <taxon>Eukaryota</taxon>
        <taxon>Viridiplantae</taxon>
        <taxon>Streptophyta</taxon>
        <taxon>Embryophyta</taxon>
        <taxon>Tracheophyta</taxon>
        <taxon>Spermatophyta</taxon>
        <taxon>Magnoliopsida</taxon>
        <taxon>eudicotyledons</taxon>
        <taxon>Gunneridae</taxon>
        <taxon>Pentapetalae</taxon>
        <taxon>rosids</taxon>
        <taxon>fabids</taxon>
        <taxon>Rosales</taxon>
        <taxon>Cannabaceae</taxon>
        <taxon>Parasponia</taxon>
    </lineage>
</organism>
<gene>
    <name evidence="1" type="ORF">PanWU01x14_149410</name>
</gene>
<dbReference type="Proteomes" id="UP000237105">
    <property type="component" value="Unassembled WGS sequence"/>
</dbReference>